<dbReference type="Proteomes" id="UP000030418">
    <property type="component" value="Unassembled WGS sequence"/>
</dbReference>
<organism evidence="2 3">
    <name type="scientific">Gallibacterium genomosp. 2</name>
    <dbReference type="NCBI Taxonomy" id="155517"/>
    <lineage>
        <taxon>Bacteria</taxon>
        <taxon>Pseudomonadati</taxon>
        <taxon>Pseudomonadota</taxon>
        <taxon>Gammaproteobacteria</taxon>
        <taxon>Pasteurellales</taxon>
        <taxon>Pasteurellaceae</taxon>
        <taxon>Gallibacterium</taxon>
    </lineage>
</organism>
<name>A0A0A2XKA4_9PAST</name>
<keyword evidence="3" id="KW-1185">Reference proteome</keyword>
<dbReference type="RefSeq" id="WP_039135978.1">
    <property type="nucleotide sequence ID" value="NZ_JPXY01000037.1"/>
</dbReference>
<feature type="transmembrane region" description="Helical" evidence="1">
    <location>
        <begin position="84"/>
        <end position="105"/>
    </location>
</feature>
<dbReference type="Pfam" id="PF17364">
    <property type="entry name" value="DUF5389"/>
    <property type="match status" value="1"/>
</dbReference>
<proteinExistence type="predicted"/>
<dbReference type="EMBL" id="JPXY01000037">
    <property type="protein sequence ID" value="KGQ31070.1"/>
    <property type="molecule type" value="Genomic_DNA"/>
</dbReference>
<feature type="transmembrane region" description="Helical" evidence="1">
    <location>
        <begin position="55"/>
        <end position="72"/>
    </location>
</feature>
<reference evidence="2 3" key="1">
    <citation type="submission" date="2014-08" db="EMBL/GenBank/DDBJ databases">
        <title>Chaperone-usher fimbriae in a diverse selection of Gallibacterium genomes.</title>
        <authorList>
            <person name="Kudirkiene E."/>
            <person name="Bager R.J."/>
            <person name="Johnson T.J."/>
            <person name="Bojesen A.M."/>
        </authorList>
    </citation>
    <scope>NUCLEOTIDE SEQUENCE [LARGE SCALE GENOMIC DNA]</scope>
    <source>
        <strain evidence="2 3">CCM5976</strain>
    </source>
</reference>
<evidence type="ECO:0000313" key="2">
    <source>
        <dbReference type="EMBL" id="KGQ31070.1"/>
    </source>
</evidence>
<dbReference type="AlphaFoldDB" id="A0A0A2XKA4"/>
<evidence type="ECO:0000313" key="3">
    <source>
        <dbReference type="Proteomes" id="UP000030418"/>
    </source>
</evidence>
<evidence type="ECO:0000256" key="1">
    <source>
        <dbReference type="SAM" id="Phobius"/>
    </source>
</evidence>
<dbReference type="InterPro" id="IPR035333">
    <property type="entry name" value="DUF5389"/>
</dbReference>
<keyword evidence="1" id="KW-1133">Transmembrane helix</keyword>
<protein>
    <submittedName>
        <fullName evidence="2">Uncharacterized protein</fullName>
    </submittedName>
</protein>
<accession>A0A0A2XKA4</accession>
<keyword evidence="1" id="KW-0812">Transmembrane</keyword>
<keyword evidence="1" id="KW-0472">Membrane</keyword>
<comment type="caution">
    <text evidence="2">The sequence shown here is derived from an EMBL/GenBank/DDBJ whole genome shotgun (WGS) entry which is preliminary data.</text>
</comment>
<gene>
    <name evidence="2" type="ORF">P375_08385</name>
</gene>
<sequence length="107" mass="12520">MRNRKNNFPQGFSKFSWAIAIFCIPAFLWPLSLLLSPSLKNNPTLSQTEINNMSIFMWSYPLLLFILARIIYKLHFRKPKLAYYLLAICFILFYLAVLIIAVQGFNP</sequence>
<feature type="transmembrane region" description="Helical" evidence="1">
    <location>
        <begin position="12"/>
        <end position="35"/>
    </location>
</feature>